<comment type="caution">
    <text evidence="2">The sequence shown here is derived from an EMBL/GenBank/DDBJ whole genome shotgun (WGS) entry which is preliminary data.</text>
</comment>
<dbReference type="Gene3D" id="3.40.50.150">
    <property type="entry name" value="Vaccinia Virus protein VP39"/>
    <property type="match status" value="1"/>
</dbReference>
<dbReference type="Pfam" id="PF05050">
    <property type="entry name" value="Methyltransf_21"/>
    <property type="match status" value="1"/>
</dbReference>
<protein>
    <recommendedName>
        <fullName evidence="1">Methyltransferase FkbM domain-containing protein</fullName>
    </recommendedName>
</protein>
<dbReference type="InterPro" id="IPR029063">
    <property type="entry name" value="SAM-dependent_MTases_sf"/>
</dbReference>
<reference evidence="2" key="1">
    <citation type="journal article" date="2014" name="Front. Microbiol.">
        <title>High frequency of phylogenetically diverse reductive dehalogenase-homologous genes in deep subseafloor sedimentary metagenomes.</title>
        <authorList>
            <person name="Kawai M."/>
            <person name="Futagami T."/>
            <person name="Toyoda A."/>
            <person name="Takaki Y."/>
            <person name="Nishi S."/>
            <person name="Hori S."/>
            <person name="Arai W."/>
            <person name="Tsubouchi T."/>
            <person name="Morono Y."/>
            <person name="Uchiyama I."/>
            <person name="Ito T."/>
            <person name="Fujiyama A."/>
            <person name="Inagaki F."/>
            <person name="Takami H."/>
        </authorList>
    </citation>
    <scope>NUCLEOTIDE SEQUENCE</scope>
    <source>
        <strain evidence="2">Expedition CK06-06</strain>
    </source>
</reference>
<evidence type="ECO:0000259" key="1">
    <source>
        <dbReference type="Pfam" id="PF05050"/>
    </source>
</evidence>
<dbReference type="EMBL" id="BARU01037465">
    <property type="protein sequence ID" value="GAH88173.1"/>
    <property type="molecule type" value="Genomic_DNA"/>
</dbReference>
<proteinExistence type="predicted"/>
<feature type="domain" description="Methyltransferase FkbM" evidence="1">
    <location>
        <begin position="28"/>
        <end position="93"/>
    </location>
</feature>
<sequence length="120" mass="14166">MCNTATVGSWIGDDYKAEYQRGMREKDGRPHQLYTIKCMTMDSLIKDHSQFADADLVSIDIESNEDKLLAKCDFSIFKPTLIIIESALRNKDQKFRWQHFLSPYYDEKETYCSNTFYLRK</sequence>
<dbReference type="InterPro" id="IPR006342">
    <property type="entry name" value="FkbM_mtfrase"/>
</dbReference>
<accession>X1L1W6</accession>
<dbReference type="AlphaFoldDB" id="X1L1W6"/>
<gene>
    <name evidence="2" type="ORF">S03H2_58375</name>
</gene>
<evidence type="ECO:0000313" key="2">
    <source>
        <dbReference type="EMBL" id="GAH88173.1"/>
    </source>
</evidence>
<name>X1L1W6_9ZZZZ</name>
<organism evidence="2">
    <name type="scientific">marine sediment metagenome</name>
    <dbReference type="NCBI Taxonomy" id="412755"/>
    <lineage>
        <taxon>unclassified sequences</taxon>
        <taxon>metagenomes</taxon>
        <taxon>ecological metagenomes</taxon>
    </lineage>
</organism>